<keyword evidence="2" id="KW-0347">Helicase</keyword>
<keyword evidence="2" id="KW-0547">Nucleotide-binding</keyword>
<dbReference type="EMBL" id="AYLP01000541">
    <property type="protein sequence ID" value="ESS58978.1"/>
    <property type="molecule type" value="Genomic_DNA"/>
</dbReference>
<feature type="compositionally biased region" description="Polar residues" evidence="1">
    <location>
        <begin position="67"/>
        <end position="79"/>
    </location>
</feature>
<comment type="caution">
    <text evidence="2">The sequence shown here is derived from an EMBL/GenBank/DDBJ whole genome shotgun (WGS) entry which is preliminary data.</text>
</comment>
<keyword evidence="2" id="KW-0067">ATP-binding</keyword>
<evidence type="ECO:0000313" key="2">
    <source>
        <dbReference type="EMBL" id="ESS58978.1"/>
    </source>
</evidence>
<dbReference type="GO" id="GO:0004386">
    <property type="term" value="F:helicase activity"/>
    <property type="evidence" value="ECO:0007669"/>
    <property type="project" value="UniProtKB-KW"/>
</dbReference>
<reference evidence="2 3" key="1">
    <citation type="journal article" date="2014" name="Genome Announc.">
        <title>Trypanosoma cruzi Clone Dm28c Draft Genome Sequence.</title>
        <authorList>
            <person name="Grisard E.C."/>
            <person name="Teixeira S.M."/>
            <person name="de Almeida L.G."/>
            <person name="Stoco P.H."/>
            <person name="Gerber A.L."/>
            <person name="Talavera-Lopez C."/>
            <person name="Lima O.C."/>
            <person name="Andersson B."/>
            <person name="de Vasconcelos A.T."/>
        </authorList>
    </citation>
    <scope>NUCLEOTIDE SEQUENCE [LARGE SCALE GENOMIC DNA]</scope>
    <source>
        <strain evidence="2 3">Dm28c</strain>
    </source>
</reference>
<proteinExistence type="predicted"/>
<sequence length="96" mass="10499">MRARNGQHTPSQIHVVHHEARGGVAKVVVAAIRNTLLCNQHQVHHSDAQRTSFAPLQVYSAGRDKAPNQSPAIAKANTNNHRRGTSVLLAGKKERQ</sequence>
<evidence type="ECO:0000313" key="3">
    <source>
        <dbReference type="Proteomes" id="UP000017861"/>
    </source>
</evidence>
<feature type="region of interest" description="Disordered" evidence="1">
    <location>
        <begin position="62"/>
        <end position="96"/>
    </location>
</feature>
<dbReference type="AlphaFoldDB" id="V5B3P0"/>
<gene>
    <name evidence="2" type="ORF">TCDM_12324</name>
</gene>
<dbReference type="VEuPathDB" id="TriTrypDB:TCDM_12324"/>
<organism evidence="2 3">
    <name type="scientific">Trypanosoma cruzi Dm28c</name>
    <dbReference type="NCBI Taxonomy" id="1416333"/>
    <lineage>
        <taxon>Eukaryota</taxon>
        <taxon>Discoba</taxon>
        <taxon>Euglenozoa</taxon>
        <taxon>Kinetoplastea</taxon>
        <taxon>Metakinetoplastina</taxon>
        <taxon>Trypanosomatida</taxon>
        <taxon>Trypanosomatidae</taxon>
        <taxon>Trypanosoma</taxon>
        <taxon>Schizotrypanum</taxon>
    </lineage>
</organism>
<protein>
    <submittedName>
        <fullName evidence="2">ATP-dependent DEAD/H RNA helicase</fullName>
    </submittedName>
</protein>
<evidence type="ECO:0000256" key="1">
    <source>
        <dbReference type="SAM" id="MobiDB-lite"/>
    </source>
</evidence>
<keyword evidence="2" id="KW-0378">Hydrolase</keyword>
<name>V5B3P0_TRYCR</name>
<accession>V5B3P0</accession>
<dbReference type="Proteomes" id="UP000017861">
    <property type="component" value="Unassembled WGS sequence"/>
</dbReference>